<keyword evidence="5" id="KW-0067">ATP-binding</keyword>
<name>A0A1F6DVD8_9BACT</name>
<dbReference type="STRING" id="1798497.A3D71_02175"/>
<dbReference type="Proteomes" id="UP000177652">
    <property type="component" value="Unassembled WGS sequence"/>
</dbReference>
<evidence type="ECO:0000256" key="4">
    <source>
        <dbReference type="ARBA" id="ARBA00022741"/>
    </source>
</evidence>
<dbReference type="InterPro" id="IPR029765">
    <property type="entry name" value="Mev_diP_decarb"/>
</dbReference>
<dbReference type="PANTHER" id="PTHR10977">
    <property type="entry name" value="DIPHOSPHOMEVALONATE DECARBOXYLASE"/>
    <property type="match status" value="1"/>
</dbReference>
<evidence type="ECO:0000256" key="3">
    <source>
        <dbReference type="ARBA" id="ARBA00022516"/>
    </source>
</evidence>
<feature type="domain" description="Diphosphomevalonate decarboxylase-like N-terminal" evidence="9">
    <location>
        <begin position="8"/>
        <end position="172"/>
    </location>
</feature>
<dbReference type="PANTHER" id="PTHR10977:SF3">
    <property type="entry name" value="DIPHOSPHOMEVALONATE DECARBOXYLASE"/>
    <property type="match status" value="1"/>
</dbReference>
<keyword evidence="4" id="KW-0547">Nucleotide-binding</keyword>
<sequence>MSIRAVSTPNIAFIKYWGNRNEELRLPAADSLSMTLDRPVVEVVAEKAEQFAARSFDAGGTERVLKDKEIKRLEKHFLLAKKYLESIGAVGALPASVSLEIRSKIPKSVGLASSAAVFSALAEAYGGFDRLTAGGFADNVSRRDVSVLARLGSGSASRSVFGGFSAFVAGEGEEIGSAYAEQIAPEDHWKLHDVIIIPSQDEKKTGSTEGHALAGTSPLFEARLREIPRRQKECIEAIRAKDFGKLQKVAEEDCLDMHAVMRTSTPSLNYLSDETHRIVREVEELRSREHLAVLYTMDAGPTVHLVCEESALPAVQAFAHAQTGCTVYEAGIGGGSWRA</sequence>
<organism evidence="10 11">
    <name type="scientific">Candidatus Kaiserbacteria bacterium RIFCSPHIGHO2_02_FULL_55_20</name>
    <dbReference type="NCBI Taxonomy" id="1798497"/>
    <lineage>
        <taxon>Bacteria</taxon>
        <taxon>Candidatus Kaiseribacteriota</taxon>
    </lineage>
</organism>
<protein>
    <recommendedName>
        <fullName evidence="2">diphosphomevalonate decarboxylase</fullName>
        <ecNumber evidence="2">4.1.1.33</ecNumber>
    </recommendedName>
</protein>
<dbReference type="GO" id="GO:0004163">
    <property type="term" value="F:diphosphomevalonate decarboxylase activity"/>
    <property type="evidence" value="ECO:0007669"/>
    <property type="project" value="UniProtKB-EC"/>
</dbReference>
<evidence type="ECO:0000256" key="6">
    <source>
        <dbReference type="ARBA" id="ARBA00023098"/>
    </source>
</evidence>
<dbReference type="SUPFAM" id="SSF55060">
    <property type="entry name" value="GHMP Kinase, C-terminal domain"/>
    <property type="match status" value="1"/>
</dbReference>
<comment type="caution">
    <text evidence="10">The sequence shown here is derived from an EMBL/GenBank/DDBJ whole genome shotgun (WGS) entry which is preliminary data.</text>
</comment>
<dbReference type="AlphaFoldDB" id="A0A1F6DVD8"/>
<evidence type="ECO:0000256" key="1">
    <source>
        <dbReference type="ARBA" id="ARBA00008831"/>
    </source>
</evidence>
<dbReference type="GO" id="GO:0005524">
    <property type="term" value="F:ATP binding"/>
    <property type="evidence" value="ECO:0007669"/>
    <property type="project" value="UniProtKB-KW"/>
</dbReference>
<dbReference type="Pfam" id="PF22700">
    <property type="entry name" value="MVD-like_N"/>
    <property type="match status" value="1"/>
</dbReference>
<dbReference type="InterPro" id="IPR053859">
    <property type="entry name" value="MVD-like_N"/>
</dbReference>
<dbReference type="EC" id="4.1.1.33" evidence="2"/>
<comment type="similarity">
    <text evidence="1">Belongs to the diphosphomevalonate decarboxylase family.</text>
</comment>
<dbReference type="NCBIfam" id="TIGR01240">
    <property type="entry name" value="mevDPdecarb"/>
    <property type="match status" value="1"/>
</dbReference>
<feature type="domain" description="Mvd1 C-terminal" evidence="8">
    <location>
        <begin position="194"/>
        <end position="318"/>
    </location>
</feature>
<dbReference type="SUPFAM" id="SSF54211">
    <property type="entry name" value="Ribosomal protein S5 domain 2-like"/>
    <property type="match status" value="1"/>
</dbReference>
<dbReference type="Pfam" id="PF18376">
    <property type="entry name" value="MDD_C"/>
    <property type="match status" value="1"/>
</dbReference>
<dbReference type="Gene3D" id="3.30.230.10">
    <property type="match status" value="1"/>
</dbReference>
<proteinExistence type="inferred from homology"/>
<keyword evidence="6" id="KW-0443">Lipid metabolism</keyword>
<dbReference type="EMBL" id="MFLK01000048">
    <property type="protein sequence ID" value="OGG65404.1"/>
    <property type="molecule type" value="Genomic_DNA"/>
</dbReference>
<gene>
    <name evidence="10" type="ORF">A3D71_02175</name>
</gene>
<keyword evidence="7" id="KW-0456">Lyase</keyword>
<accession>A0A1F6DVD8</accession>
<dbReference type="InterPro" id="IPR020568">
    <property type="entry name" value="Ribosomal_Su5_D2-typ_SF"/>
</dbReference>
<evidence type="ECO:0000256" key="7">
    <source>
        <dbReference type="ARBA" id="ARBA00023239"/>
    </source>
</evidence>
<dbReference type="GO" id="GO:0005829">
    <property type="term" value="C:cytosol"/>
    <property type="evidence" value="ECO:0007669"/>
    <property type="project" value="InterPro"/>
</dbReference>
<evidence type="ECO:0000256" key="5">
    <source>
        <dbReference type="ARBA" id="ARBA00022840"/>
    </source>
</evidence>
<dbReference type="InterPro" id="IPR014721">
    <property type="entry name" value="Ribsml_uS5_D2-typ_fold_subgr"/>
</dbReference>
<dbReference type="PIRSF" id="PIRSF015950">
    <property type="entry name" value="Mev_P_decrbx"/>
    <property type="match status" value="1"/>
</dbReference>
<dbReference type="InterPro" id="IPR036554">
    <property type="entry name" value="GHMP_kinase_C_sf"/>
</dbReference>
<evidence type="ECO:0000313" key="11">
    <source>
        <dbReference type="Proteomes" id="UP000177652"/>
    </source>
</evidence>
<reference evidence="10 11" key="1">
    <citation type="journal article" date="2016" name="Nat. Commun.">
        <title>Thousands of microbial genomes shed light on interconnected biogeochemical processes in an aquifer system.</title>
        <authorList>
            <person name="Anantharaman K."/>
            <person name="Brown C.T."/>
            <person name="Hug L.A."/>
            <person name="Sharon I."/>
            <person name="Castelle C.J."/>
            <person name="Probst A.J."/>
            <person name="Thomas B.C."/>
            <person name="Singh A."/>
            <person name="Wilkins M.J."/>
            <person name="Karaoz U."/>
            <person name="Brodie E.L."/>
            <person name="Williams K.H."/>
            <person name="Hubbard S.S."/>
            <person name="Banfield J.F."/>
        </authorList>
    </citation>
    <scope>NUCLEOTIDE SEQUENCE [LARGE SCALE GENOMIC DNA]</scope>
</reference>
<evidence type="ECO:0000313" key="10">
    <source>
        <dbReference type="EMBL" id="OGG65404.1"/>
    </source>
</evidence>
<evidence type="ECO:0000256" key="2">
    <source>
        <dbReference type="ARBA" id="ARBA00012296"/>
    </source>
</evidence>
<dbReference type="InterPro" id="IPR005935">
    <property type="entry name" value="Mev_decarb"/>
</dbReference>
<dbReference type="Gene3D" id="3.30.70.890">
    <property type="entry name" value="GHMP kinase, C-terminal domain"/>
    <property type="match status" value="1"/>
</dbReference>
<dbReference type="GO" id="GO:0019287">
    <property type="term" value="P:isopentenyl diphosphate biosynthetic process, mevalonate pathway"/>
    <property type="evidence" value="ECO:0007669"/>
    <property type="project" value="InterPro"/>
</dbReference>
<dbReference type="InterPro" id="IPR041431">
    <property type="entry name" value="Mvd1_C"/>
</dbReference>
<keyword evidence="3" id="KW-0444">Lipid biosynthesis</keyword>
<evidence type="ECO:0000259" key="8">
    <source>
        <dbReference type="Pfam" id="PF18376"/>
    </source>
</evidence>
<evidence type="ECO:0000259" key="9">
    <source>
        <dbReference type="Pfam" id="PF22700"/>
    </source>
</evidence>